<keyword evidence="2" id="KW-1185">Reference proteome</keyword>
<dbReference type="AlphaFoldDB" id="A0A937FXK3"/>
<gene>
    <name evidence="1" type="ORF">JMN32_07945</name>
</gene>
<protein>
    <submittedName>
        <fullName evidence="1">Uncharacterized protein</fullName>
    </submittedName>
</protein>
<comment type="caution">
    <text evidence="1">The sequence shown here is derived from an EMBL/GenBank/DDBJ whole genome shotgun (WGS) entry which is preliminary data.</text>
</comment>
<accession>A0A937FXK3</accession>
<evidence type="ECO:0000313" key="1">
    <source>
        <dbReference type="EMBL" id="MBL6446235.1"/>
    </source>
</evidence>
<dbReference type="RefSeq" id="WP_202855775.1">
    <property type="nucleotide sequence ID" value="NZ_JAEUGD010000023.1"/>
</dbReference>
<name>A0A937FXK3_9BACT</name>
<evidence type="ECO:0000313" key="2">
    <source>
        <dbReference type="Proteomes" id="UP000614216"/>
    </source>
</evidence>
<sequence>MKNLILLALKRLLLGMLFAIILATTESIGQRIYWTQGNDIRSANLDGAMAQTHFTNPDQPHKISIDQSSNIAF</sequence>
<reference evidence="1" key="1">
    <citation type="submission" date="2021-01" db="EMBL/GenBank/DDBJ databases">
        <title>Fulvivirga kasyanovii gen. nov., sp nov., a novel member of the phylum Bacteroidetes isolated from seawater in a mussel farm.</title>
        <authorList>
            <person name="Zhao L.-H."/>
            <person name="Wang Z.-J."/>
        </authorList>
    </citation>
    <scope>NUCLEOTIDE SEQUENCE</scope>
    <source>
        <strain evidence="1">29W222</strain>
    </source>
</reference>
<dbReference type="Proteomes" id="UP000614216">
    <property type="component" value="Unassembled WGS sequence"/>
</dbReference>
<dbReference type="EMBL" id="JAEUGD010000023">
    <property type="protein sequence ID" value="MBL6446235.1"/>
    <property type="molecule type" value="Genomic_DNA"/>
</dbReference>
<organism evidence="1 2">
    <name type="scientific">Fulvivirga marina</name>
    <dbReference type="NCBI Taxonomy" id="2494733"/>
    <lineage>
        <taxon>Bacteria</taxon>
        <taxon>Pseudomonadati</taxon>
        <taxon>Bacteroidota</taxon>
        <taxon>Cytophagia</taxon>
        <taxon>Cytophagales</taxon>
        <taxon>Fulvivirgaceae</taxon>
        <taxon>Fulvivirga</taxon>
    </lineage>
</organism>
<proteinExistence type="predicted"/>